<dbReference type="InterPro" id="IPR016035">
    <property type="entry name" value="Acyl_Trfase/lysoPLipase"/>
</dbReference>
<organism evidence="2 3">
    <name type="scientific">Streblomastix strix</name>
    <dbReference type="NCBI Taxonomy" id="222440"/>
    <lineage>
        <taxon>Eukaryota</taxon>
        <taxon>Metamonada</taxon>
        <taxon>Preaxostyla</taxon>
        <taxon>Oxymonadida</taxon>
        <taxon>Streblomastigidae</taxon>
        <taxon>Streblomastix</taxon>
    </lineage>
</organism>
<gene>
    <name evidence="2" type="ORF">EZS28_043224</name>
</gene>
<dbReference type="Proteomes" id="UP000324800">
    <property type="component" value="Unassembled WGS sequence"/>
</dbReference>
<sequence length="95" mass="10556">MKSTQIIYSYDVGHSLGEIATSYCSGALSLANAVLVCHIRSRMQNSIIGKVFLTAMKLDITKLQAGLKQNNDLLQKEKEKNQRGKLIITQQIDFA</sequence>
<dbReference type="PANTHER" id="PTHR45681:SF6">
    <property type="entry name" value="POLYKETIDE SYNTHASE 37"/>
    <property type="match status" value="1"/>
</dbReference>
<name>A0A5J4TTL9_9EUKA</name>
<evidence type="ECO:0000313" key="3">
    <source>
        <dbReference type="Proteomes" id="UP000324800"/>
    </source>
</evidence>
<keyword evidence="1" id="KW-0808">Transferase</keyword>
<dbReference type="Gene3D" id="3.30.70.250">
    <property type="entry name" value="Malonyl-CoA ACP transacylase, ACP-binding"/>
    <property type="match status" value="1"/>
</dbReference>
<dbReference type="SUPFAM" id="SSF52151">
    <property type="entry name" value="FabD/lysophospholipase-like"/>
    <property type="match status" value="1"/>
</dbReference>
<accession>A0A5J4TTL9</accession>
<evidence type="ECO:0000313" key="2">
    <source>
        <dbReference type="EMBL" id="KAA6361249.1"/>
    </source>
</evidence>
<dbReference type="EMBL" id="SNRW01025816">
    <property type="protein sequence ID" value="KAA6361249.1"/>
    <property type="molecule type" value="Genomic_DNA"/>
</dbReference>
<dbReference type="AlphaFoldDB" id="A0A5J4TTL9"/>
<dbReference type="InterPro" id="IPR001227">
    <property type="entry name" value="Ac_transferase_dom_sf"/>
</dbReference>
<protein>
    <recommendedName>
        <fullName evidence="4">Malonyl-CoA:ACP transacylase (MAT) domain-containing protein</fullName>
    </recommendedName>
</protein>
<reference evidence="2 3" key="1">
    <citation type="submission" date="2019-03" db="EMBL/GenBank/DDBJ databases">
        <title>Single cell metagenomics reveals metabolic interactions within the superorganism composed of flagellate Streblomastix strix and complex community of Bacteroidetes bacteria on its surface.</title>
        <authorList>
            <person name="Treitli S.C."/>
            <person name="Kolisko M."/>
            <person name="Husnik F."/>
            <person name="Keeling P."/>
            <person name="Hampl V."/>
        </authorList>
    </citation>
    <scope>NUCLEOTIDE SEQUENCE [LARGE SCALE GENOMIC DNA]</scope>
    <source>
        <strain evidence="2">ST1C</strain>
    </source>
</reference>
<evidence type="ECO:0000256" key="1">
    <source>
        <dbReference type="ARBA" id="ARBA00022679"/>
    </source>
</evidence>
<dbReference type="GO" id="GO:0016740">
    <property type="term" value="F:transferase activity"/>
    <property type="evidence" value="ECO:0007669"/>
    <property type="project" value="UniProtKB-KW"/>
</dbReference>
<comment type="caution">
    <text evidence="2">The sequence shown here is derived from an EMBL/GenBank/DDBJ whole genome shotgun (WGS) entry which is preliminary data.</text>
</comment>
<dbReference type="Gene3D" id="3.40.366.10">
    <property type="entry name" value="Malonyl-Coenzyme A Acyl Carrier Protein, domain 2"/>
    <property type="match status" value="1"/>
</dbReference>
<evidence type="ECO:0008006" key="4">
    <source>
        <dbReference type="Google" id="ProtNLM"/>
    </source>
</evidence>
<dbReference type="InterPro" id="IPR050444">
    <property type="entry name" value="Polyketide_Synthase"/>
</dbReference>
<dbReference type="PANTHER" id="PTHR45681">
    <property type="entry name" value="POLYKETIDE SYNTHASE 44-RELATED"/>
    <property type="match status" value="1"/>
</dbReference>
<proteinExistence type="predicted"/>